<feature type="region of interest" description="Disordered" evidence="1">
    <location>
        <begin position="64"/>
        <end position="98"/>
    </location>
</feature>
<name>A0ABV0Y6E4_9TELE</name>
<dbReference type="EMBL" id="JAHRIP010022474">
    <property type="protein sequence ID" value="MEQ2289202.1"/>
    <property type="molecule type" value="Genomic_DNA"/>
</dbReference>
<evidence type="ECO:0000313" key="3">
    <source>
        <dbReference type="Proteomes" id="UP001469553"/>
    </source>
</evidence>
<sequence length="112" mass="12378">MDTFYRFTNKSIRKAVKTVGSASLAAVRAPDTGGTEYFRGTEFRTTPVCRRYIVSGEGGTLPRSHSLALSPLTRGKRPPVPPWTPSRRVTAHQPDRALPPCHKAMLCQKRIG</sequence>
<dbReference type="Proteomes" id="UP001469553">
    <property type="component" value="Unassembled WGS sequence"/>
</dbReference>
<protein>
    <submittedName>
        <fullName evidence="2">Uncharacterized protein</fullName>
    </submittedName>
</protein>
<comment type="caution">
    <text evidence="2">The sequence shown here is derived from an EMBL/GenBank/DDBJ whole genome shotgun (WGS) entry which is preliminary data.</text>
</comment>
<organism evidence="2 3">
    <name type="scientific">Ameca splendens</name>
    <dbReference type="NCBI Taxonomy" id="208324"/>
    <lineage>
        <taxon>Eukaryota</taxon>
        <taxon>Metazoa</taxon>
        <taxon>Chordata</taxon>
        <taxon>Craniata</taxon>
        <taxon>Vertebrata</taxon>
        <taxon>Euteleostomi</taxon>
        <taxon>Actinopterygii</taxon>
        <taxon>Neopterygii</taxon>
        <taxon>Teleostei</taxon>
        <taxon>Neoteleostei</taxon>
        <taxon>Acanthomorphata</taxon>
        <taxon>Ovalentaria</taxon>
        <taxon>Atherinomorphae</taxon>
        <taxon>Cyprinodontiformes</taxon>
        <taxon>Goodeidae</taxon>
        <taxon>Ameca</taxon>
    </lineage>
</organism>
<gene>
    <name evidence="2" type="ORF">AMECASPLE_030562</name>
</gene>
<reference evidence="2 3" key="1">
    <citation type="submission" date="2021-06" db="EMBL/GenBank/DDBJ databases">
        <authorList>
            <person name="Palmer J.M."/>
        </authorList>
    </citation>
    <scope>NUCLEOTIDE SEQUENCE [LARGE SCALE GENOMIC DNA]</scope>
    <source>
        <strain evidence="2 3">AS_MEX2019</strain>
        <tissue evidence="2">Muscle</tissue>
    </source>
</reference>
<accession>A0ABV0Y6E4</accession>
<proteinExistence type="predicted"/>
<evidence type="ECO:0000256" key="1">
    <source>
        <dbReference type="SAM" id="MobiDB-lite"/>
    </source>
</evidence>
<keyword evidence="3" id="KW-1185">Reference proteome</keyword>
<evidence type="ECO:0000313" key="2">
    <source>
        <dbReference type="EMBL" id="MEQ2289202.1"/>
    </source>
</evidence>